<reference evidence="1" key="2">
    <citation type="journal article" date="2021" name="Microbiome">
        <title>Successional dynamics and alternative stable states in a saline activated sludge microbial community over 9 years.</title>
        <authorList>
            <person name="Wang Y."/>
            <person name="Ye J."/>
            <person name="Ju F."/>
            <person name="Liu L."/>
            <person name="Boyd J.A."/>
            <person name="Deng Y."/>
            <person name="Parks D.H."/>
            <person name="Jiang X."/>
            <person name="Yin X."/>
            <person name="Woodcroft B.J."/>
            <person name="Tyson G.W."/>
            <person name="Hugenholtz P."/>
            <person name="Polz M.F."/>
            <person name="Zhang T."/>
        </authorList>
    </citation>
    <scope>NUCLEOTIDE SEQUENCE</scope>
    <source>
        <strain evidence="1">HKST-UBA13</strain>
    </source>
</reference>
<proteinExistence type="predicted"/>
<evidence type="ECO:0000313" key="1">
    <source>
        <dbReference type="EMBL" id="MCA9380714.1"/>
    </source>
</evidence>
<dbReference type="EMBL" id="JAGQLJ010000007">
    <property type="protein sequence ID" value="MCA9380714.1"/>
    <property type="molecule type" value="Genomic_DNA"/>
</dbReference>
<gene>
    <name evidence="1" type="ORF">KC678_00425</name>
</gene>
<accession>A0A955I9W1</accession>
<evidence type="ECO:0000313" key="2">
    <source>
        <dbReference type="Proteomes" id="UP000775877"/>
    </source>
</evidence>
<comment type="caution">
    <text evidence="1">The sequence shown here is derived from an EMBL/GenBank/DDBJ whole genome shotgun (WGS) entry which is preliminary data.</text>
</comment>
<dbReference type="Proteomes" id="UP000775877">
    <property type="component" value="Unassembled WGS sequence"/>
</dbReference>
<name>A0A955I9W1_9BACT</name>
<sequence>MDEKGQDTIVTRNQYLYEVTDATNGSGSFYITLADKSVFKLELPTSYGDGKIKLTMSSPLLLKLEEGTIREKVNTALATNPDLQKTMEIRILIKDTNPGDLHTLFKNIVIAEVNELYGDQANIEATTLYSSEA</sequence>
<reference evidence="1" key="1">
    <citation type="submission" date="2020-04" db="EMBL/GenBank/DDBJ databases">
        <authorList>
            <person name="Zhang T."/>
        </authorList>
    </citation>
    <scope>NUCLEOTIDE SEQUENCE</scope>
    <source>
        <strain evidence="1">HKST-UBA13</strain>
    </source>
</reference>
<dbReference type="AlphaFoldDB" id="A0A955I9W1"/>
<organism evidence="1 2">
    <name type="scientific">Candidatus Dojkabacteria bacterium</name>
    <dbReference type="NCBI Taxonomy" id="2099670"/>
    <lineage>
        <taxon>Bacteria</taxon>
        <taxon>Candidatus Dojkabacteria</taxon>
    </lineage>
</organism>
<protein>
    <submittedName>
        <fullName evidence="1">Uncharacterized protein</fullName>
    </submittedName>
</protein>